<evidence type="ECO:0000256" key="5">
    <source>
        <dbReference type="ARBA" id="ARBA00022692"/>
    </source>
</evidence>
<evidence type="ECO:0000259" key="10">
    <source>
        <dbReference type="PROSITE" id="PS50928"/>
    </source>
</evidence>
<dbReference type="NCBIfam" id="TIGR01726">
    <property type="entry name" value="HEQRo_perm_3TM"/>
    <property type="match status" value="1"/>
</dbReference>
<dbReference type="FunFam" id="1.10.3720.10:FF:000033">
    <property type="entry name" value="Polar amino acid ABC transporter permease"/>
    <property type="match status" value="1"/>
</dbReference>
<accession>A0A850EVH0</accession>
<dbReference type="Pfam" id="PF00528">
    <property type="entry name" value="BPD_transp_1"/>
    <property type="match status" value="1"/>
</dbReference>
<feature type="transmembrane region" description="Helical" evidence="9">
    <location>
        <begin position="94"/>
        <end position="118"/>
    </location>
</feature>
<dbReference type="GO" id="GO:0006865">
    <property type="term" value="P:amino acid transport"/>
    <property type="evidence" value="ECO:0007669"/>
    <property type="project" value="UniProtKB-KW"/>
</dbReference>
<dbReference type="InterPro" id="IPR010065">
    <property type="entry name" value="AA_ABC_transptr_permease_3TM"/>
</dbReference>
<dbReference type="GO" id="GO:0043190">
    <property type="term" value="C:ATP-binding cassette (ABC) transporter complex"/>
    <property type="evidence" value="ECO:0007669"/>
    <property type="project" value="InterPro"/>
</dbReference>
<feature type="transmembrane region" description="Helical" evidence="9">
    <location>
        <begin position="56"/>
        <end position="82"/>
    </location>
</feature>
<dbReference type="EMBL" id="JABWCS010000211">
    <property type="protein sequence ID" value="NUU61881.1"/>
    <property type="molecule type" value="Genomic_DNA"/>
</dbReference>
<dbReference type="Proteomes" id="UP000564806">
    <property type="component" value="Unassembled WGS sequence"/>
</dbReference>
<evidence type="ECO:0000256" key="9">
    <source>
        <dbReference type="RuleBase" id="RU363032"/>
    </source>
</evidence>
<keyword evidence="8 9" id="KW-0472">Membrane</keyword>
<name>A0A850EVH0_9BACL</name>
<evidence type="ECO:0000256" key="8">
    <source>
        <dbReference type="ARBA" id="ARBA00023136"/>
    </source>
</evidence>
<sequence>MSLLDFSSLDRYIPKFLEGLKVTIGLSIATVILATVLGFIIYFMKASKSGIGKFRPISAFAVVFIELMRGTPLLLQILLVFSGGKMLLGIDISAFQSAVIAITLNASAFIAEIVRAGIEAVDKGQMEAARSLGMSRSLAMRLVIMPQAIKNILPAIGNEFVNIIKASSMASVIGVGELTLAAKIVQGATYLALEPLIISAVFYLILTFSLGRLMSWIERRFKSSDIR</sequence>
<gene>
    <name evidence="11" type="ORF">HPT30_16175</name>
</gene>
<dbReference type="InterPro" id="IPR043429">
    <property type="entry name" value="ArtM/GltK/GlnP/TcyL/YhdX-like"/>
</dbReference>
<dbReference type="CDD" id="cd06261">
    <property type="entry name" value="TM_PBP2"/>
    <property type="match status" value="1"/>
</dbReference>
<dbReference type="PANTHER" id="PTHR30614">
    <property type="entry name" value="MEMBRANE COMPONENT OF AMINO ACID ABC TRANSPORTER"/>
    <property type="match status" value="1"/>
</dbReference>
<keyword evidence="12" id="KW-1185">Reference proteome</keyword>
<evidence type="ECO:0000256" key="1">
    <source>
        <dbReference type="ARBA" id="ARBA00004651"/>
    </source>
</evidence>
<keyword evidence="6" id="KW-0029">Amino-acid transport</keyword>
<evidence type="ECO:0000313" key="11">
    <source>
        <dbReference type="EMBL" id="NUU61881.1"/>
    </source>
</evidence>
<comment type="similarity">
    <text evidence="2">Belongs to the binding-protein-dependent transport system permease family. HisMQ subfamily.</text>
</comment>
<feature type="transmembrane region" description="Helical" evidence="9">
    <location>
        <begin position="196"/>
        <end position="217"/>
    </location>
</feature>
<dbReference type="AlphaFoldDB" id="A0A850EVH0"/>
<evidence type="ECO:0000256" key="3">
    <source>
        <dbReference type="ARBA" id="ARBA00022448"/>
    </source>
</evidence>
<organism evidence="11 12">
    <name type="scientific">Paenibacillus agri</name>
    <dbReference type="NCBI Taxonomy" id="2744309"/>
    <lineage>
        <taxon>Bacteria</taxon>
        <taxon>Bacillati</taxon>
        <taxon>Bacillota</taxon>
        <taxon>Bacilli</taxon>
        <taxon>Bacillales</taxon>
        <taxon>Paenibacillaceae</taxon>
        <taxon>Paenibacillus</taxon>
    </lineage>
</organism>
<comment type="subcellular location">
    <subcellularLocation>
        <location evidence="1 9">Cell membrane</location>
        <topology evidence="1 9">Multi-pass membrane protein</topology>
    </subcellularLocation>
</comment>
<protein>
    <submittedName>
        <fullName evidence="11">Amino acid ABC transporter permease</fullName>
    </submittedName>
</protein>
<dbReference type="PROSITE" id="PS50928">
    <property type="entry name" value="ABC_TM1"/>
    <property type="match status" value="1"/>
</dbReference>
<keyword evidence="7 9" id="KW-1133">Transmembrane helix</keyword>
<evidence type="ECO:0000256" key="6">
    <source>
        <dbReference type="ARBA" id="ARBA00022970"/>
    </source>
</evidence>
<dbReference type="GO" id="GO:0022857">
    <property type="term" value="F:transmembrane transporter activity"/>
    <property type="evidence" value="ECO:0007669"/>
    <property type="project" value="InterPro"/>
</dbReference>
<feature type="domain" description="ABC transmembrane type-1" evidence="10">
    <location>
        <begin position="20"/>
        <end position="214"/>
    </location>
</feature>
<keyword evidence="3 9" id="KW-0813">Transport</keyword>
<comment type="caution">
    <text evidence="11">The sequence shown here is derived from an EMBL/GenBank/DDBJ whole genome shotgun (WGS) entry which is preliminary data.</text>
</comment>
<keyword evidence="5 9" id="KW-0812">Transmembrane</keyword>
<dbReference type="InterPro" id="IPR000515">
    <property type="entry name" value="MetI-like"/>
</dbReference>
<evidence type="ECO:0000256" key="7">
    <source>
        <dbReference type="ARBA" id="ARBA00022989"/>
    </source>
</evidence>
<dbReference type="Gene3D" id="1.10.3720.10">
    <property type="entry name" value="MetI-like"/>
    <property type="match status" value="1"/>
</dbReference>
<evidence type="ECO:0000256" key="2">
    <source>
        <dbReference type="ARBA" id="ARBA00010072"/>
    </source>
</evidence>
<evidence type="ECO:0000256" key="4">
    <source>
        <dbReference type="ARBA" id="ARBA00022475"/>
    </source>
</evidence>
<dbReference type="PANTHER" id="PTHR30614:SF20">
    <property type="entry name" value="GLUTAMINE TRANSPORT SYSTEM PERMEASE PROTEIN GLNP"/>
    <property type="match status" value="1"/>
</dbReference>
<feature type="transmembrane region" description="Helical" evidence="9">
    <location>
        <begin position="20"/>
        <end position="44"/>
    </location>
</feature>
<evidence type="ECO:0000313" key="12">
    <source>
        <dbReference type="Proteomes" id="UP000564806"/>
    </source>
</evidence>
<dbReference type="InterPro" id="IPR035906">
    <property type="entry name" value="MetI-like_sf"/>
</dbReference>
<dbReference type="SUPFAM" id="SSF161098">
    <property type="entry name" value="MetI-like"/>
    <property type="match status" value="1"/>
</dbReference>
<reference evidence="11" key="1">
    <citation type="submission" date="2020-06" db="EMBL/GenBank/DDBJ databases">
        <title>Paenibacillus sp. nov., isolated from soil.</title>
        <authorList>
            <person name="Seo Y.L."/>
        </authorList>
    </citation>
    <scope>NUCLEOTIDE SEQUENCE [LARGE SCALE GENOMIC DNA]</scope>
    <source>
        <strain evidence="11">JW14</strain>
    </source>
</reference>
<proteinExistence type="inferred from homology"/>
<keyword evidence="4" id="KW-1003">Cell membrane</keyword>